<evidence type="ECO:0000313" key="7">
    <source>
        <dbReference type="EMBL" id="VAX11769.1"/>
    </source>
</evidence>
<keyword evidence="3" id="KW-0677">Repeat</keyword>
<dbReference type="GO" id="GO:0046872">
    <property type="term" value="F:metal ion binding"/>
    <property type="evidence" value="ECO:0007669"/>
    <property type="project" value="UniProtKB-KW"/>
</dbReference>
<keyword evidence="4" id="KW-0408">Iron</keyword>
<dbReference type="InterPro" id="IPR009051">
    <property type="entry name" value="Helical_ferredxn"/>
</dbReference>
<evidence type="ECO:0000256" key="2">
    <source>
        <dbReference type="ARBA" id="ARBA00022723"/>
    </source>
</evidence>
<feature type="domain" description="4Fe-4S ferredoxin-type" evidence="6">
    <location>
        <begin position="5"/>
        <end position="34"/>
    </location>
</feature>
<evidence type="ECO:0000259" key="6">
    <source>
        <dbReference type="PROSITE" id="PS51379"/>
    </source>
</evidence>
<protein>
    <submittedName>
        <fullName evidence="7">Glycolate dehydrogenase, iron-sulfur subunit GlcF</fullName>
        <ecNumber evidence="7">1.1.99.14</ecNumber>
    </submittedName>
</protein>
<dbReference type="EC" id="1.1.99.14" evidence="7"/>
<name>A0A3B1B0A9_9ZZZZ</name>
<gene>
    <name evidence="7" type="ORF">MNBD_GAMMA25-2181</name>
</gene>
<reference evidence="7" key="1">
    <citation type="submission" date="2018-06" db="EMBL/GenBank/DDBJ databases">
        <authorList>
            <person name="Zhirakovskaya E."/>
        </authorList>
    </citation>
    <scope>NUCLEOTIDE SEQUENCE</scope>
</reference>
<dbReference type="PANTHER" id="PTHR32479">
    <property type="entry name" value="GLYCOLATE OXIDASE IRON-SULFUR SUBUNIT"/>
    <property type="match status" value="1"/>
</dbReference>
<dbReference type="EMBL" id="UOFY01000075">
    <property type="protein sequence ID" value="VAX11769.1"/>
    <property type="molecule type" value="Genomic_DNA"/>
</dbReference>
<dbReference type="SUPFAM" id="SSF54862">
    <property type="entry name" value="4Fe-4S ferredoxins"/>
    <property type="match status" value="1"/>
</dbReference>
<organism evidence="7">
    <name type="scientific">hydrothermal vent metagenome</name>
    <dbReference type="NCBI Taxonomy" id="652676"/>
    <lineage>
        <taxon>unclassified sequences</taxon>
        <taxon>metagenomes</taxon>
        <taxon>ecological metagenomes</taxon>
    </lineage>
</organism>
<dbReference type="GO" id="GO:0019154">
    <property type="term" value="F:glycolate dehydrogenase activity"/>
    <property type="evidence" value="ECO:0007669"/>
    <property type="project" value="UniProtKB-EC"/>
</dbReference>
<dbReference type="InterPro" id="IPR017896">
    <property type="entry name" value="4Fe4S_Fe-S-bd"/>
</dbReference>
<dbReference type="InterPro" id="IPR004017">
    <property type="entry name" value="Cys_rich_dom"/>
</dbReference>
<dbReference type="AlphaFoldDB" id="A0A3B1B0A9"/>
<dbReference type="Pfam" id="PF13183">
    <property type="entry name" value="Fer4_8"/>
    <property type="match status" value="1"/>
</dbReference>
<dbReference type="Pfam" id="PF02754">
    <property type="entry name" value="CCG"/>
    <property type="match status" value="2"/>
</dbReference>
<dbReference type="GO" id="GO:0051539">
    <property type="term" value="F:4 iron, 4 sulfur cluster binding"/>
    <property type="evidence" value="ECO:0007669"/>
    <property type="project" value="UniProtKB-KW"/>
</dbReference>
<keyword evidence="2" id="KW-0479">Metal-binding</keyword>
<keyword evidence="5" id="KW-0411">Iron-sulfur</keyword>
<dbReference type="InterPro" id="IPR012257">
    <property type="entry name" value="Glc_ox_4Fe-4S"/>
</dbReference>
<dbReference type="PROSITE" id="PS00198">
    <property type="entry name" value="4FE4S_FER_1"/>
    <property type="match status" value="2"/>
</dbReference>
<keyword evidence="1" id="KW-0004">4Fe-4S</keyword>
<dbReference type="Gene3D" id="1.10.1060.10">
    <property type="entry name" value="Alpha-helical ferredoxin"/>
    <property type="match status" value="1"/>
</dbReference>
<feature type="domain" description="4Fe-4S ferredoxin-type" evidence="6">
    <location>
        <begin position="57"/>
        <end position="80"/>
    </location>
</feature>
<evidence type="ECO:0000256" key="4">
    <source>
        <dbReference type="ARBA" id="ARBA00023004"/>
    </source>
</evidence>
<evidence type="ECO:0000256" key="3">
    <source>
        <dbReference type="ARBA" id="ARBA00022737"/>
    </source>
</evidence>
<evidence type="ECO:0000256" key="5">
    <source>
        <dbReference type="ARBA" id="ARBA00023014"/>
    </source>
</evidence>
<dbReference type="PROSITE" id="PS51379">
    <property type="entry name" value="4FE4S_FER_2"/>
    <property type="match status" value="2"/>
</dbReference>
<dbReference type="InterPro" id="IPR017900">
    <property type="entry name" value="4Fe4S_Fe_S_CS"/>
</dbReference>
<dbReference type="PIRSF" id="PIRSF000139">
    <property type="entry name" value="Glc_ox_4Fe-4S"/>
    <property type="match status" value="1"/>
</dbReference>
<proteinExistence type="predicted"/>
<keyword evidence="7" id="KW-0560">Oxidoreductase</keyword>
<accession>A0A3B1B0A9</accession>
<dbReference type="PANTHER" id="PTHR32479:SF17">
    <property type="entry name" value="GLYCOLATE OXIDASE IRON-SULFUR SUBUNIT"/>
    <property type="match status" value="1"/>
</dbReference>
<sequence length="417" mass="46630">MNSNENILQLADRCVKCGLCLPQCPTYQLSRNENESPRGRIALIQALANQQLTADDDSLYQHLDNCLLCRRCERICPSGVKYACIMDLAQEKIHQARPPSRTNKFSQKLLSRYMQSTYQALYLYQKSGVQKLVKPLLKSHKKLSWLHSLLPALPSAQKFKSHYSTNTNTAGHLAIFTGCTGKNIDTLTLDAAIRLLNALGYKVSLPPAQNCCGALQQHRGQTEETQQLAENNLHAFADENYDAVLFLASGCGAQLMEYPQRNWNNHERQKKAAQLQEKLQDISGFLARALKKKPLAFTALDKQVVVHQPCSQRNILKLPDTASQLLAQIPGIQLSALAEDTPCCGAAGDYMLRHPQQAQTLRQHLLDKILADKVEIIVSTNIGCSLFIQTGLKDKNIRVIHPVQLLAEQLNESRDKI</sequence>
<evidence type="ECO:0000256" key="1">
    <source>
        <dbReference type="ARBA" id="ARBA00022485"/>
    </source>
</evidence>